<sequence>MFFRYSCSIRYINSKKIPAFEVIESHPDNLTTVVLRGPVESEGFETKHFCEIVIASSIDEECEEILFELEKLFNDSGQESCIVDQSFKLKSGKELDAMRPSSFPESFKSVILSIQENIAKIAKDTIAVFRWRMNLSDFSETTTLRRFEWSRDQSVWNHFNYVLFSPIFHITEILDPIKLPKDEIDEILSKSMKEPVYHELFRESWELRFKNPRSSIVIGISAAEVAMKECIASLVPHAQWLAEEAPTPPLIAMMKNYLPLLPTKNKFNAEVLAPPKSIRRDIGEGVELRNKVVHVGRQAPSYGGLEKILLSVKDFLWLIDYYRGYTWSLDYIRDETLAEMGVNKNC</sequence>
<dbReference type="RefSeq" id="WP_190694452.1">
    <property type="nucleotide sequence ID" value="NZ_JAMPKX010000001.1"/>
</dbReference>
<gene>
    <name evidence="1" type="ORF">NC992_04135</name>
</gene>
<dbReference type="EMBL" id="JAMPKX010000001">
    <property type="protein sequence ID" value="MEP0946055.1"/>
    <property type="molecule type" value="Genomic_DNA"/>
</dbReference>
<organism evidence="1 2">
    <name type="scientific">Leptolyngbya subtilissima DQ-A4</name>
    <dbReference type="NCBI Taxonomy" id="2933933"/>
    <lineage>
        <taxon>Bacteria</taxon>
        <taxon>Bacillati</taxon>
        <taxon>Cyanobacteriota</taxon>
        <taxon>Cyanophyceae</taxon>
        <taxon>Leptolyngbyales</taxon>
        <taxon>Leptolyngbyaceae</taxon>
        <taxon>Leptolyngbya group</taxon>
        <taxon>Leptolyngbya</taxon>
    </lineage>
</organism>
<reference evidence="1 2" key="1">
    <citation type="submission" date="2022-04" db="EMBL/GenBank/DDBJ databases">
        <title>Positive selection, recombination, and allopatry shape intraspecific diversity of widespread and dominant cyanobacteria.</title>
        <authorList>
            <person name="Wei J."/>
            <person name="Shu W."/>
            <person name="Hu C."/>
        </authorList>
    </citation>
    <scope>NUCLEOTIDE SEQUENCE [LARGE SCALE GENOMIC DNA]</scope>
    <source>
        <strain evidence="1 2">DQ-A4</strain>
    </source>
</reference>
<name>A0ABV0K0S6_9CYAN</name>
<keyword evidence="2" id="KW-1185">Reference proteome</keyword>
<comment type="caution">
    <text evidence="1">The sequence shown here is derived from an EMBL/GenBank/DDBJ whole genome shotgun (WGS) entry which is preliminary data.</text>
</comment>
<protein>
    <recommendedName>
        <fullName evidence="3">Apea-like HEPN domain-containing protein</fullName>
    </recommendedName>
</protein>
<proteinExistence type="predicted"/>
<evidence type="ECO:0000313" key="2">
    <source>
        <dbReference type="Proteomes" id="UP001482513"/>
    </source>
</evidence>
<evidence type="ECO:0008006" key="3">
    <source>
        <dbReference type="Google" id="ProtNLM"/>
    </source>
</evidence>
<evidence type="ECO:0000313" key="1">
    <source>
        <dbReference type="EMBL" id="MEP0946055.1"/>
    </source>
</evidence>
<accession>A0ABV0K0S6</accession>
<dbReference type="Proteomes" id="UP001482513">
    <property type="component" value="Unassembled WGS sequence"/>
</dbReference>